<dbReference type="EMBL" id="UYJE01000405">
    <property type="protein sequence ID" value="VDH93006.1"/>
    <property type="molecule type" value="Genomic_DNA"/>
</dbReference>
<dbReference type="CDD" id="cd19757">
    <property type="entry name" value="Bbox1"/>
    <property type="match status" value="1"/>
</dbReference>
<dbReference type="PROSITE" id="PS50119">
    <property type="entry name" value="ZF_BBOX"/>
    <property type="match status" value="2"/>
</dbReference>
<proteinExistence type="predicted"/>
<name>A0A8B6BNZ5_MYTGA</name>
<accession>A0A8B6BNZ5</accession>
<sequence length="630" mass="72313">MVHVFCRRCLDQVSDSRLLQCSNRITCPLCESVTYITWKRFDELDDFKYLDQSKNEQSKSQCEMCDKSNIAASKCEDCQEFMCKECHDYHKMHKKFKSHTVVSLDTQDVETVLKDDACMQVATIEKMCKEHYVTRLIDEFCLACSKPVCALCMSGSHKGHDTEKLHTTVVNARTSLQVASKALKSKLPFLESLLNEAHLEKAKYNNHIKNTRAEIQETSERLKQEVCRKIDGITRENISKLDSMEQADNAVLESYIKDVARSKMAIDGLLYMTENLLKFGDKNDLIETFIELQTRLCHYGHNYGVIMPDIFEPLMKPGSIKLNELYEAVGSIERDKKPMTTSFIAVKQQPSSHLVDNDKAFTKIHSFKLGFSVDSVVCTYNSDVVLVLKDTHLYFVWADGSLKRFCTMQYGNVLAIPVGHTRNSIYFCLSNKKISSELFIFCQNTKQVEKLDIKVTFHHACKINNNTFLLLDRSKFTFYEIDNEGRVNNAFYSEFMAKHATFFTSINCMRVTTISRIIISTNHSLYTFTFTGRLEQLFRDENSSFCQICEDLRGNLFVTDREKVCLFTPYGHYIGDVLTSAMCGVPLSAAMQTLSIDGCGNLWLFSGYDYYYDNGEYKASKTKIDVYSYT</sequence>
<feature type="coiled-coil region" evidence="2">
    <location>
        <begin position="194"/>
        <end position="228"/>
    </location>
</feature>
<dbReference type="InterPro" id="IPR047153">
    <property type="entry name" value="TRIM45/56/19-like"/>
</dbReference>
<organism evidence="4 5">
    <name type="scientific">Mytilus galloprovincialis</name>
    <name type="common">Mediterranean mussel</name>
    <dbReference type="NCBI Taxonomy" id="29158"/>
    <lineage>
        <taxon>Eukaryota</taxon>
        <taxon>Metazoa</taxon>
        <taxon>Spiralia</taxon>
        <taxon>Lophotrochozoa</taxon>
        <taxon>Mollusca</taxon>
        <taxon>Bivalvia</taxon>
        <taxon>Autobranchia</taxon>
        <taxon>Pteriomorphia</taxon>
        <taxon>Mytilida</taxon>
        <taxon>Mytiloidea</taxon>
        <taxon>Mytilidae</taxon>
        <taxon>Mytilinae</taxon>
        <taxon>Mytilus</taxon>
    </lineage>
</organism>
<keyword evidence="2" id="KW-0175">Coiled coil</keyword>
<comment type="caution">
    <text evidence="4">The sequence shown here is derived from an EMBL/GenBank/DDBJ whole genome shotgun (WGS) entry which is preliminary data.</text>
</comment>
<keyword evidence="1" id="KW-0862">Zinc</keyword>
<evidence type="ECO:0000313" key="4">
    <source>
        <dbReference type="EMBL" id="VDH93006.1"/>
    </source>
</evidence>
<evidence type="ECO:0000313" key="5">
    <source>
        <dbReference type="Proteomes" id="UP000596742"/>
    </source>
</evidence>
<dbReference type="PANTHER" id="PTHR25462">
    <property type="entry name" value="BONUS, ISOFORM C-RELATED"/>
    <property type="match status" value="1"/>
</dbReference>
<dbReference type="InterPro" id="IPR000315">
    <property type="entry name" value="Znf_B-box"/>
</dbReference>
<dbReference type="SMART" id="SM00336">
    <property type="entry name" value="BBOX"/>
    <property type="match status" value="2"/>
</dbReference>
<dbReference type="Pfam" id="PF00643">
    <property type="entry name" value="zf-B_box"/>
    <property type="match status" value="1"/>
</dbReference>
<dbReference type="PANTHER" id="PTHR25462:SF296">
    <property type="entry name" value="MEIOTIC P26, ISOFORM F"/>
    <property type="match status" value="1"/>
</dbReference>
<protein>
    <recommendedName>
        <fullName evidence="3">B box-type domain-containing protein</fullName>
    </recommendedName>
</protein>
<evidence type="ECO:0000259" key="3">
    <source>
        <dbReference type="PROSITE" id="PS50119"/>
    </source>
</evidence>
<dbReference type="Proteomes" id="UP000596742">
    <property type="component" value="Unassembled WGS sequence"/>
</dbReference>
<feature type="domain" description="B box-type" evidence="3">
    <location>
        <begin position="57"/>
        <end position="104"/>
    </location>
</feature>
<keyword evidence="5" id="KW-1185">Reference proteome</keyword>
<evidence type="ECO:0000256" key="2">
    <source>
        <dbReference type="SAM" id="Coils"/>
    </source>
</evidence>
<keyword evidence="1" id="KW-0863">Zinc-finger</keyword>
<dbReference type="Gene3D" id="3.30.160.60">
    <property type="entry name" value="Classic Zinc Finger"/>
    <property type="match status" value="1"/>
</dbReference>
<keyword evidence="1" id="KW-0479">Metal-binding</keyword>
<gene>
    <name evidence="4" type="ORF">MGAL_10B051310</name>
</gene>
<feature type="domain" description="B box-type" evidence="3">
    <location>
        <begin position="123"/>
        <end position="165"/>
    </location>
</feature>
<evidence type="ECO:0000256" key="1">
    <source>
        <dbReference type="PROSITE-ProRule" id="PRU00024"/>
    </source>
</evidence>
<dbReference type="AlphaFoldDB" id="A0A8B6BNZ5"/>
<dbReference type="GO" id="GO:0008270">
    <property type="term" value="F:zinc ion binding"/>
    <property type="evidence" value="ECO:0007669"/>
    <property type="project" value="UniProtKB-KW"/>
</dbReference>
<dbReference type="OrthoDB" id="6083692at2759"/>
<reference evidence="4" key="1">
    <citation type="submission" date="2018-11" db="EMBL/GenBank/DDBJ databases">
        <authorList>
            <person name="Alioto T."/>
            <person name="Alioto T."/>
        </authorList>
    </citation>
    <scope>NUCLEOTIDE SEQUENCE</scope>
</reference>
<dbReference type="SUPFAM" id="SSF57845">
    <property type="entry name" value="B-box zinc-binding domain"/>
    <property type="match status" value="1"/>
</dbReference>